<keyword evidence="2" id="KW-1185">Reference proteome</keyword>
<reference evidence="1 2" key="1">
    <citation type="submission" date="2021-06" db="EMBL/GenBank/DDBJ databases">
        <authorList>
            <person name="Kallberg Y."/>
            <person name="Tangrot J."/>
            <person name="Rosling A."/>
        </authorList>
    </citation>
    <scope>NUCLEOTIDE SEQUENCE [LARGE SCALE GENOMIC DNA]</scope>
    <source>
        <strain evidence="1 2">120-4 pot B 10/14</strain>
    </source>
</reference>
<protein>
    <submittedName>
        <fullName evidence="1">24494_t:CDS:1</fullName>
    </submittedName>
</protein>
<evidence type="ECO:0000313" key="2">
    <source>
        <dbReference type="Proteomes" id="UP000789901"/>
    </source>
</evidence>
<dbReference type="EMBL" id="CAJVQB010004074">
    <property type="protein sequence ID" value="CAG8626088.1"/>
    <property type="molecule type" value="Genomic_DNA"/>
</dbReference>
<gene>
    <name evidence="1" type="ORF">GMARGA_LOCUS8086</name>
</gene>
<organism evidence="1 2">
    <name type="scientific">Gigaspora margarita</name>
    <dbReference type="NCBI Taxonomy" id="4874"/>
    <lineage>
        <taxon>Eukaryota</taxon>
        <taxon>Fungi</taxon>
        <taxon>Fungi incertae sedis</taxon>
        <taxon>Mucoromycota</taxon>
        <taxon>Glomeromycotina</taxon>
        <taxon>Glomeromycetes</taxon>
        <taxon>Diversisporales</taxon>
        <taxon>Gigasporaceae</taxon>
        <taxon>Gigaspora</taxon>
    </lineage>
</organism>
<accession>A0ABN7ULV4</accession>
<dbReference type="Proteomes" id="UP000789901">
    <property type="component" value="Unassembled WGS sequence"/>
</dbReference>
<sequence>MVTRLKELVVHSEQALARGKRIKRERCEITITKEMVKAEEKNTLVRFLGIYFNSSLKEAMLVKKAKAITCQTVRALYNKKLTISQLIALQNPAALFKVFKKQDGLAKYDWKLHHHTQKHGQL</sequence>
<proteinExistence type="predicted"/>
<comment type="caution">
    <text evidence="1">The sequence shown here is derived from an EMBL/GenBank/DDBJ whole genome shotgun (WGS) entry which is preliminary data.</text>
</comment>
<evidence type="ECO:0000313" key="1">
    <source>
        <dbReference type="EMBL" id="CAG8626088.1"/>
    </source>
</evidence>
<name>A0ABN7ULV4_GIGMA</name>